<dbReference type="AlphaFoldDB" id="A0A147BG94"/>
<reference evidence="4" key="1">
    <citation type="journal article" date="2018" name="PLoS Negl. Trop. Dis.">
        <title>Sialome diversity of ticks revealed by RNAseq of single tick salivary glands.</title>
        <authorList>
            <person name="Perner J."/>
            <person name="Kropackova S."/>
            <person name="Kopacek P."/>
            <person name="Ribeiro J.M."/>
        </authorList>
    </citation>
    <scope>NUCLEOTIDE SEQUENCE</scope>
    <source>
        <strain evidence="4">Siblings of single egg batch collected in Ceske Budejovice</strain>
        <tissue evidence="4">Salivary glands</tissue>
    </source>
</reference>
<feature type="domain" description="CCHC-type" evidence="3">
    <location>
        <begin position="255"/>
        <end position="269"/>
    </location>
</feature>
<feature type="non-terminal residue" evidence="4">
    <location>
        <position position="1"/>
    </location>
</feature>
<evidence type="ECO:0000256" key="1">
    <source>
        <dbReference type="PROSITE-ProRule" id="PRU00047"/>
    </source>
</evidence>
<dbReference type="GO" id="GO:0003676">
    <property type="term" value="F:nucleic acid binding"/>
    <property type="evidence" value="ECO:0007669"/>
    <property type="project" value="InterPro"/>
</dbReference>
<protein>
    <submittedName>
        <fullName evidence="4">Putative retrotransposon gag protein</fullName>
    </submittedName>
</protein>
<feature type="region of interest" description="Disordered" evidence="2">
    <location>
        <begin position="196"/>
        <end position="241"/>
    </location>
</feature>
<dbReference type="PROSITE" id="PS50158">
    <property type="entry name" value="ZF_CCHC"/>
    <property type="match status" value="1"/>
</dbReference>
<dbReference type="InterPro" id="IPR005162">
    <property type="entry name" value="Retrotrans_gag_dom"/>
</dbReference>
<dbReference type="Pfam" id="PF03732">
    <property type="entry name" value="Retrotrans_gag"/>
    <property type="match status" value="1"/>
</dbReference>
<dbReference type="InterPro" id="IPR001878">
    <property type="entry name" value="Znf_CCHC"/>
</dbReference>
<accession>A0A147BG94</accession>
<dbReference type="PANTHER" id="PTHR33223">
    <property type="entry name" value="CCHC-TYPE DOMAIN-CONTAINING PROTEIN"/>
    <property type="match status" value="1"/>
</dbReference>
<dbReference type="Gene3D" id="4.10.60.10">
    <property type="entry name" value="Zinc finger, CCHC-type"/>
    <property type="match status" value="1"/>
</dbReference>
<organism evidence="4">
    <name type="scientific">Ixodes ricinus</name>
    <name type="common">Common tick</name>
    <name type="synonym">Acarus ricinus</name>
    <dbReference type="NCBI Taxonomy" id="34613"/>
    <lineage>
        <taxon>Eukaryota</taxon>
        <taxon>Metazoa</taxon>
        <taxon>Ecdysozoa</taxon>
        <taxon>Arthropoda</taxon>
        <taxon>Chelicerata</taxon>
        <taxon>Arachnida</taxon>
        <taxon>Acari</taxon>
        <taxon>Parasitiformes</taxon>
        <taxon>Ixodida</taxon>
        <taxon>Ixodoidea</taxon>
        <taxon>Ixodidae</taxon>
        <taxon>Ixodinae</taxon>
        <taxon>Ixodes</taxon>
    </lineage>
</organism>
<dbReference type="EMBL" id="GEGO01005598">
    <property type="protein sequence ID" value="JAR89806.1"/>
    <property type="molecule type" value="Transcribed_RNA"/>
</dbReference>
<dbReference type="GO" id="GO:0008270">
    <property type="term" value="F:zinc ion binding"/>
    <property type="evidence" value="ECO:0007669"/>
    <property type="project" value="UniProtKB-KW"/>
</dbReference>
<evidence type="ECO:0000256" key="2">
    <source>
        <dbReference type="SAM" id="MobiDB-lite"/>
    </source>
</evidence>
<dbReference type="PANTHER" id="PTHR33223:SF11">
    <property type="entry name" value="ELEMENT PROTEIN, PUTATIVE-RELATED"/>
    <property type="match status" value="1"/>
</dbReference>
<proteinExistence type="predicted"/>
<sequence>ALGASDVTALLQIVPIALTGDAARWRRLQTPFQSMADFRARFREEFLPPDYEMRIRDELATRTQHPDESLVEYVRALQELYSRAEPSAPNAEKVARAIRQCHPRFKAYLRGRDFADLEALAREARTVQAGLLAEMQYRPPPRAEESLEPGCAWTGRAADGYVESHTAYVAVADRGNGGAIPPRALDPFGFEQRRRVASANSAGAQPRRGGGAVDYRGDATRYDARGGDNSARRGGAPRAVNDRSTVARDDRGQVRCFRCHQPGHFRRQCTWAAAESGFPENARGRRQ</sequence>
<evidence type="ECO:0000313" key="4">
    <source>
        <dbReference type="EMBL" id="JAR89806.1"/>
    </source>
</evidence>
<keyword evidence="1" id="KW-0479">Metal-binding</keyword>
<dbReference type="SUPFAM" id="SSF57756">
    <property type="entry name" value="Retrovirus zinc finger-like domains"/>
    <property type="match status" value="1"/>
</dbReference>
<feature type="compositionally biased region" description="Basic and acidic residues" evidence="2">
    <location>
        <begin position="215"/>
        <end position="226"/>
    </location>
</feature>
<name>A0A147BG94_IXORI</name>
<dbReference type="InterPro" id="IPR036875">
    <property type="entry name" value="Znf_CCHC_sf"/>
</dbReference>
<evidence type="ECO:0000259" key="3">
    <source>
        <dbReference type="PROSITE" id="PS50158"/>
    </source>
</evidence>
<keyword evidence="1" id="KW-0862">Zinc</keyword>
<keyword evidence="1" id="KW-0863">Zinc-finger</keyword>